<dbReference type="PANTHER" id="PTHR34984">
    <property type="entry name" value="CARBON STORAGE REGULATOR"/>
    <property type="match status" value="1"/>
</dbReference>
<keyword evidence="5" id="KW-1005">Bacterial flagellum biogenesis</keyword>
<keyword evidence="7" id="KW-1185">Reference proteome</keyword>
<evidence type="ECO:0000256" key="5">
    <source>
        <dbReference type="HAMAP-Rule" id="MF_00167"/>
    </source>
</evidence>
<dbReference type="GO" id="GO:0044781">
    <property type="term" value="P:bacterial-type flagellum organization"/>
    <property type="evidence" value="ECO:0007669"/>
    <property type="project" value="UniProtKB-KW"/>
</dbReference>
<comment type="subunit">
    <text evidence="5">Homodimer; the beta-strands of each monomer intercalate to form a hydrophobic core, while the alpha-helices form wings that extend away from the core.</text>
</comment>
<dbReference type="HAMAP" id="MF_00167">
    <property type="entry name" value="CsrA"/>
    <property type="match status" value="1"/>
</dbReference>
<proteinExistence type="inferred from homology"/>
<evidence type="ECO:0000256" key="3">
    <source>
        <dbReference type="ARBA" id="ARBA00022845"/>
    </source>
</evidence>
<dbReference type="STRING" id="1178515.SY83_10995"/>
<dbReference type="NCBIfam" id="TIGR00202">
    <property type="entry name" value="csrA"/>
    <property type="match status" value="1"/>
</dbReference>
<comment type="similarity">
    <text evidence="5">Belongs to the CsrA/RsmA family.</text>
</comment>
<evidence type="ECO:0000313" key="6">
    <source>
        <dbReference type="EMBL" id="ANE46711.1"/>
    </source>
</evidence>
<dbReference type="PATRIC" id="fig|1178515.4.peg.2207"/>
<keyword evidence="4 5" id="KW-0694">RNA-binding</keyword>
<keyword evidence="3 5" id="KW-0810">Translation regulation</keyword>
<dbReference type="NCBIfam" id="NF002469">
    <property type="entry name" value="PRK01712.1"/>
    <property type="match status" value="1"/>
</dbReference>
<accession>A0A172TI45</accession>
<dbReference type="FunFam" id="2.60.40.4380:FF:000002">
    <property type="entry name" value="Translational regulator CsrA"/>
    <property type="match status" value="1"/>
</dbReference>
<reference evidence="6 7" key="1">
    <citation type="submission" date="2015-01" db="EMBL/GenBank/DDBJ databases">
        <title>Paenibacillus swuensis/DY6/whole genome sequencing.</title>
        <authorList>
            <person name="Kim M.K."/>
            <person name="Srinivasan S."/>
            <person name="Lee J.-J."/>
        </authorList>
    </citation>
    <scope>NUCLEOTIDE SEQUENCE [LARGE SCALE GENOMIC DNA]</scope>
    <source>
        <strain evidence="6 7">DY6</strain>
    </source>
</reference>
<keyword evidence="2 5" id="KW-0678">Repressor</keyword>
<name>A0A172TI45_9BACL</name>
<evidence type="ECO:0000256" key="2">
    <source>
        <dbReference type="ARBA" id="ARBA00022491"/>
    </source>
</evidence>
<evidence type="ECO:0000256" key="4">
    <source>
        <dbReference type="ARBA" id="ARBA00022884"/>
    </source>
</evidence>
<dbReference type="RefSeq" id="WP_068606446.1">
    <property type="nucleotide sequence ID" value="NZ_CP011388.1"/>
</dbReference>
<gene>
    <name evidence="5" type="primary">csrA</name>
    <name evidence="6" type="ORF">SY83_10995</name>
</gene>
<dbReference type="GO" id="GO:1902208">
    <property type="term" value="P:regulation of bacterial-type flagellum assembly"/>
    <property type="evidence" value="ECO:0007669"/>
    <property type="project" value="UniProtKB-UniRule"/>
</dbReference>
<protein>
    <recommendedName>
        <fullName evidence="5">Translational regulator CsrA</fullName>
    </recommendedName>
</protein>
<dbReference type="GO" id="GO:0048027">
    <property type="term" value="F:mRNA 5'-UTR binding"/>
    <property type="evidence" value="ECO:0007669"/>
    <property type="project" value="UniProtKB-UniRule"/>
</dbReference>
<dbReference type="Proteomes" id="UP000076927">
    <property type="component" value="Chromosome"/>
</dbReference>
<dbReference type="InterPro" id="IPR036107">
    <property type="entry name" value="CsrA_sf"/>
</dbReference>
<sequence length="82" mass="9160">MLVLSRKKGESIIIGDQIEVTILSVEGDAIKLGINAPKHIEIFRKELYDAILTENKEAIGNTLDVEILQQILSVEKERETQG</sequence>
<dbReference type="GO" id="GO:0005829">
    <property type="term" value="C:cytosol"/>
    <property type="evidence" value="ECO:0007669"/>
    <property type="project" value="TreeGrafter"/>
</dbReference>
<evidence type="ECO:0000256" key="1">
    <source>
        <dbReference type="ARBA" id="ARBA00022490"/>
    </source>
</evidence>
<dbReference type="Pfam" id="PF02599">
    <property type="entry name" value="CsrA"/>
    <property type="match status" value="1"/>
</dbReference>
<dbReference type="GO" id="GO:0045947">
    <property type="term" value="P:negative regulation of translational initiation"/>
    <property type="evidence" value="ECO:0007669"/>
    <property type="project" value="UniProtKB-UniRule"/>
</dbReference>
<comment type="function">
    <text evidence="5">A translational regulator that binds mRNA to regulate translation initiation and/or mRNA stability. Usually binds in the 5'-UTR at or near the Shine-Dalgarno sequence preventing ribosome-binding, thus repressing translation. Its main target seems to be the major flagellin gene, while its function is anatagonized by FliW.</text>
</comment>
<organism evidence="6 7">
    <name type="scientific">Paenibacillus swuensis</name>
    <dbReference type="NCBI Taxonomy" id="1178515"/>
    <lineage>
        <taxon>Bacteria</taxon>
        <taxon>Bacillati</taxon>
        <taxon>Bacillota</taxon>
        <taxon>Bacilli</taxon>
        <taxon>Bacillales</taxon>
        <taxon>Paenibacillaceae</taxon>
        <taxon>Paenibacillus</taxon>
    </lineage>
</organism>
<dbReference type="Gene3D" id="2.60.40.4380">
    <property type="entry name" value="Translational regulator CsrA"/>
    <property type="match status" value="1"/>
</dbReference>
<dbReference type="SUPFAM" id="SSF117130">
    <property type="entry name" value="CsrA-like"/>
    <property type="match status" value="1"/>
</dbReference>
<evidence type="ECO:0000313" key="7">
    <source>
        <dbReference type="Proteomes" id="UP000076927"/>
    </source>
</evidence>
<dbReference type="KEGG" id="pswu:SY83_10995"/>
<dbReference type="GO" id="GO:0006109">
    <property type="term" value="P:regulation of carbohydrate metabolic process"/>
    <property type="evidence" value="ECO:0007669"/>
    <property type="project" value="InterPro"/>
</dbReference>
<dbReference type="OrthoDB" id="9809061at2"/>
<dbReference type="AlphaFoldDB" id="A0A172TI45"/>
<dbReference type="GO" id="GO:0006402">
    <property type="term" value="P:mRNA catabolic process"/>
    <property type="evidence" value="ECO:0007669"/>
    <property type="project" value="InterPro"/>
</dbReference>
<comment type="subcellular location">
    <subcellularLocation>
        <location evidence="5">Cytoplasm</location>
    </subcellularLocation>
</comment>
<keyword evidence="1 5" id="KW-0963">Cytoplasm</keyword>
<dbReference type="EMBL" id="CP011388">
    <property type="protein sequence ID" value="ANE46711.1"/>
    <property type="molecule type" value="Genomic_DNA"/>
</dbReference>
<dbReference type="PANTHER" id="PTHR34984:SF1">
    <property type="entry name" value="CARBON STORAGE REGULATOR"/>
    <property type="match status" value="1"/>
</dbReference>
<dbReference type="InterPro" id="IPR003751">
    <property type="entry name" value="CsrA"/>
</dbReference>